<evidence type="ECO:0000313" key="2">
    <source>
        <dbReference type="EMBL" id="GIN63072.1"/>
    </source>
</evidence>
<reference evidence="2" key="1">
    <citation type="submission" date="2021-03" db="EMBL/GenBank/DDBJ databases">
        <title>Antimicrobial resistance genes in bacteria isolated from Japanese honey, and their potential for conferring macrolide and lincosamide resistance in the American foulbrood pathogen Paenibacillus larvae.</title>
        <authorList>
            <person name="Okamoto M."/>
            <person name="Kumagai M."/>
            <person name="Kanamori H."/>
            <person name="Takamatsu D."/>
        </authorList>
    </citation>
    <scope>NUCLEOTIDE SEQUENCE</scope>
    <source>
        <strain evidence="2">J27TS8</strain>
    </source>
</reference>
<dbReference type="RefSeq" id="WP_170211413.1">
    <property type="nucleotide sequence ID" value="NZ_BORC01000005.1"/>
</dbReference>
<sequence length="96" mass="11557">MEKRKYPFDVKKQIVELYLEGHSSAELAKKYDISNYKRINEWVRKVREGGFKALEDTRGRKSKGKRMMKEATLEEKYEKLKLENEYLKKLLDLKRG</sequence>
<dbReference type="EMBL" id="BORC01000005">
    <property type="protein sequence ID" value="GIN63072.1"/>
    <property type="molecule type" value="Genomic_DNA"/>
</dbReference>
<dbReference type="AlphaFoldDB" id="A0A919WJZ0"/>
<dbReference type="Gene3D" id="1.10.10.10">
    <property type="entry name" value="Winged helix-like DNA-binding domain superfamily/Winged helix DNA-binding domain"/>
    <property type="match status" value="1"/>
</dbReference>
<dbReference type="InterPro" id="IPR036388">
    <property type="entry name" value="WH-like_DNA-bd_sf"/>
</dbReference>
<gene>
    <name evidence="2" type="ORF">J27TS8_30650</name>
</gene>
<dbReference type="Proteomes" id="UP000682111">
    <property type="component" value="Unassembled WGS sequence"/>
</dbReference>
<evidence type="ECO:0000313" key="3">
    <source>
        <dbReference type="Proteomes" id="UP000682111"/>
    </source>
</evidence>
<dbReference type="SUPFAM" id="SSF46689">
    <property type="entry name" value="Homeodomain-like"/>
    <property type="match status" value="1"/>
</dbReference>
<protein>
    <recommendedName>
        <fullName evidence="1">Insertion element IS150 protein InsJ-like helix-turn-helix domain-containing protein</fullName>
    </recommendedName>
</protein>
<dbReference type="InterPro" id="IPR055247">
    <property type="entry name" value="InsJ-like_HTH"/>
</dbReference>
<dbReference type="InterPro" id="IPR009057">
    <property type="entry name" value="Homeodomain-like_sf"/>
</dbReference>
<dbReference type="Pfam" id="PF13518">
    <property type="entry name" value="HTH_28"/>
    <property type="match status" value="1"/>
</dbReference>
<comment type="caution">
    <text evidence="2">The sequence shown here is derived from an EMBL/GenBank/DDBJ whole genome shotgun (WGS) entry which is preliminary data.</text>
</comment>
<feature type="domain" description="Insertion element IS150 protein InsJ-like helix-turn-helix" evidence="1">
    <location>
        <begin position="11"/>
        <end position="61"/>
    </location>
</feature>
<keyword evidence="3" id="KW-1185">Reference proteome</keyword>
<organism evidence="2 3">
    <name type="scientific">Robertmurraya siralis</name>
    <dbReference type="NCBI Taxonomy" id="77777"/>
    <lineage>
        <taxon>Bacteria</taxon>
        <taxon>Bacillati</taxon>
        <taxon>Bacillota</taxon>
        <taxon>Bacilli</taxon>
        <taxon>Bacillales</taxon>
        <taxon>Bacillaceae</taxon>
        <taxon>Robertmurraya</taxon>
    </lineage>
</organism>
<evidence type="ECO:0000259" key="1">
    <source>
        <dbReference type="Pfam" id="PF13518"/>
    </source>
</evidence>
<accession>A0A919WJZ0</accession>
<proteinExistence type="predicted"/>
<name>A0A919WJZ0_9BACI</name>